<name>A0A1P9WTW2_9BACT</name>
<dbReference type="AlphaFoldDB" id="A0A1P9WTW2"/>
<evidence type="ECO:0000256" key="3">
    <source>
        <dbReference type="ARBA" id="ARBA00023002"/>
    </source>
</evidence>
<dbReference type="InterPro" id="IPR016166">
    <property type="entry name" value="FAD-bd_PCMH"/>
</dbReference>
<dbReference type="FunFam" id="3.30.465.10:FF:000017">
    <property type="entry name" value="Xanthine dehydrogenase, FAD binding subunit"/>
    <property type="match status" value="1"/>
</dbReference>
<keyword evidence="2" id="KW-0274">FAD</keyword>
<sequence length="267" mass="27915">MTTYPFQYKRAASLSEAVAMLAEGGKALSGGHSLIPAMKLRLNAPDVLVDVGRVPELKGIRLDGNELVIGAGATHGEIASSALVKQHLPMFAEGASHIGDPSVRNRGTIGGSIAHADPSADWPAMVLAADATIVMESSNGSRSIKASEFFTGLFATALADDELITEIRVPVEAGAKMTYQKFSQPASRYAIVGCAVVKAADGKIRVAFSGVGDTPFRDTAAESQLNNGASDVQAATGQSIMSDHFASEEYRRHVANVYLKRALAAVG</sequence>
<evidence type="ECO:0000259" key="4">
    <source>
        <dbReference type="PROSITE" id="PS51387"/>
    </source>
</evidence>
<dbReference type="SMART" id="SM01092">
    <property type="entry name" value="CO_deh_flav_C"/>
    <property type="match status" value="1"/>
</dbReference>
<evidence type="ECO:0000256" key="2">
    <source>
        <dbReference type="ARBA" id="ARBA00022827"/>
    </source>
</evidence>
<dbReference type="InterPro" id="IPR051312">
    <property type="entry name" value="Diverse_Substr_Oxidored"/>
</dbReference>
<dbReference type="InterPro" id="IPR036683">
    <property type="entry name" value="CO_DH_flav_C_dom_sf"/>
</dbReference>
<dbReference type="GO" id="GO:0071949">
    <property type="term" value="F:FAD binding"/>
    <property type="evidence" value="ECO:0007669"/>
    <property type="project" value="InterPro"/>
</dbReference>
<dbReference type="OrthoDB" id="9814706at2"/>
<dbReference type="Pfam" id="PF00941">
    <property type="entry name" value="FAD_binding_5"/>
    <property type="match status" value="1"/>
</dbReference>
<proteinExistence type="predicted"/>
<dbReference type="GO" id="GO:0016491">
    <property type="term" value="F:oxidoreductase activity"/>
    <property type="evidence" value="ECO:0007669"/>
    <property type="project" value="UniProtKB-KW"/>
</dbReference>
<accession>A0A1P9WTW2</accession>
<evidence type="ECO:0000256" key="1">
    <source>
        <dbReference type="ARBA" id="ARBA00022630"/>
    </source>
</evidence>
<feature type="domain" description="FAD-binding PCMH-type" evidence="4">
    <location>
        <begin position="1"/>
        <end position="174"/>
    </location>
</feature>
<keyword evidence="1" id="KW-0285">Flavoprotein</keyword>
<dbReference type="InterPro" id="IPR016167">
    <property type="entry name" value="FAD-bd_PCMH_sub1"/>
</dbReference>
<organism evidence="5 6">
    <name type="scientific">Spirosoma montaniterrae</name>
    <dbReference type="NCBI Taxonomy" id="1178516"/>
    <lineage>
        <taxon>Bacteria</taxon>
        <taxon>Pseudomonadati</taxon>
        <taxon>Bacteroidota</taxon>
        <taxon>Cytophagia</taxon>
        <taxon>Cytophagales</taxon>
        <taxon>Cytophagaceae</taxon>
        <taxon>Spirosoma</taxon>
    </lineage>
</organism>
<dbReference type="Gene3D" id="3.30.43.10">
    <property type="entry name" value="Uridine Diphospho-n-acetylenolpyruvylglucosamine Reductase, domain 2"/>
    <property type="match status" value="1"/>
</dbReference>
<dbReference type="InterPro" id="IPR005107">
    <property type="entry name" value="CO_DH_flav_C"/>
</dbReference>
<dbReference type="Gene3D" id="3.30.390.50">
    <property type="entry name" value="CO dehydrogenase flavoprotein, C-terminal domain"/>
    <property type="match status" value="1"/>
</dbReference>
<dbReference type="EMBL" id="CP014263">
    <property type="protein sequence ID" value="AQG78819.1"/>
    <property type="molecule type" value="Genomic_DNA"/>
</dbReference>
<dbReference type="PANTHER" id="PTHR42659:SF2">
    <property type="entry name" value="XANTHINE DEHYDROGENASE SUBUNIT C-RELATED"/>
    <property type="match status" value="1"/>
</dbReference>
<dbReference type="PANTHER" id="PTHR42659">
    <property type="entry name" value="XANTHINE DEHYDROGENASE SUBUNIT C-RELATED"/>
    <property type="match status" value="1"/>
</dbReference>
<dbReference type="Proteomes" id="UP000187941">
    <property type="component" value="Chromosome"/>
</dbReference>
<dbReference type="STRING" id="1178516.AWR27_05475"/>
<keyword evidence="3" id="KW-0560">Oxidoreductase</keyword>
<dbReference type="SUPFAM" id="SSF55447">
    <property type="entry name" value="CO dehydrogenase flavoprotein C-terminal domain-like"/>
    <property type="match status" value="1"/>
</dbReference>
<evidence type="ECO:0000313" key="5">
    <source>
        <dbReference type="EMBL" id="AQG78819.1"/>
    </source>
</evidence>
<dbReference type="InterPro" id="IPR036318">
    <property type="entry name" value="FAD-bd_PCMH-like_sf"/>
</dbReference>
<dbReference type="Gene3D" id="3.30.465.10">
    <property type="match status" value="1"/>
</dbReference>
<gene>
    <name evidence="5" type="ORF">AWR27_05475</name>
</gene>
<evidence type="ECO:0000313" key="6">
    <source>
        <dbReference type="Proteomes" id="UP000187941"/>
    </source>
</evidence>
<protein>
    <submittedName>
        <fullName evidence="5">Carbon monoxide dehydrogenase</fullName>
    </submittedName>
</protein>
<dbReference type="Pfam" id="PF03450">
    <property type="entry name" value="CO_deh_flav_C"/>
    <property type="match status" value="1"/>
</dbReference>
<dbReference type="KEGG" id="smon:AWR27_05475"/>
<dbReference type="InterPro" id="IPR016169">
    <property type="entry name" value="FAD-bd_PCMH_sub2"/>
</dbReference>
<reference evidence="5 6" key="1">
    <citation type="submission" date="2016-01" db="EMBL/GenBank/DDBJ databases">
        <authorList>
            <person name="Oliw E.H."/>
        </authorList>
    </citation>
    <scope>NUCLEOTIDE SEQUENCE [LARGE SCALE GENOMIC DNA]</scope>
    <source>
        <strain evidence="5 6">DY10</strain>
    </source>
</reference>
<dbReference type="RefSeq" id="WP_077130262.1">
    <property type="nucleotide sequence ID" value="NZ_CP014263.1"/>
</dbReference>
<dbReference type="InterPro" id="IPR002346">
    <property type="entry name" value="Mopterin_DH_FAD-bd"/>
</dbReference>
<dbReference type="PROSITE" id="PS51387">
    <property type="entry name" value="FAD_PCMH"/>
    <property type="match status" value="1"/>
</dbReference>
<dbReference type="SUPFAM" id="SSF56176">
    <property type="entry name" value="FAD-binding/transporter-associated domain-like"/>
    <property type="match status" value="1"/>
</dbReference>
<keyword evidence="6" id="KW-1185">Reference proteome</keyword>